<gene>
    <name evidence="2" type="ORF">O181_044082</name>
</gene>
<keyword evidence="1" id="KW-0732">Signal</keyword>
<organism evidence="2 3">
    <name type="scientific">Austropuccinia psidii MF-1</name>
    <dbReference type="NCBI Taxonomy" id="1389203"/>
    <lineage>
        <taxon>Eukaryota</taxon>
        <taxon>Fungi</taxon>
        <taxon>Dikarya</taxon>
        <taxon>Basidiomycota</taxon>
        <taxon>Pucciniomycotina</taxon>
        <taxon>Pucciniomycetes</taxon>
        <taxon>Pucciniales</taxon>
        <taxon>Sphaerophragmiaceae</taxon>
        <taxon>Austropuccinia</taxon>
    </lineage>
</organism>
<proteinExistence type="predicted"/>
<feature type="chain" id="PRO_5040248407" evidence="1">
    <location>
        <begin position="19"/>
        <end position="103"/>
    </location>
</feature>
<protein>
    <submittedName>
        <fullName evidence="2">Uncharacterized protein</fullName>
    </submittedName>
</protein>
<dbReference type="AlphaFoldDB" id="A0A9Q3DLS9"/>
<keyword evidence="3" id="KW-1185">Reference proteome</keyword>
<dbReference type="EMBL" id="AVOT02017884">
    <property type="protein sequence ID" value="MBW0504367.1"/>
    <property type="molecule type" value="Genomic_DNA"/>
</dbReference>
<reference evidence="2" key="1">
    <citation type="submission" date="2021-03" db="EMBL/GenBank/DDBJ databases">
        <title>Draft genome sequence of rust myrtle Austropuccinia psidii MF-1, a brazilian biotype.</title>
        <authorList>
            <person name="Quecine M.C."/>
            <person name="Pachon D.M.R."/>
            <person name="Bonatelli M.L."/>
            <person name="Correr F.H."/>
            <person name="Franceschini L.M."/>
            <person name="Leite T.F."/>
            <person name="Margarido G.R.A."/>
            <person name="Almeida C.A."/>
            <person name="Ferrarezi J.A."/>
            <person name="Labate C.A."/>
        </authorList>
    </citation>
    <scope>NUCLEOTIDE SEQUENCE</scope>
    <source>
        <strain evidence="2">MF-1</strain>
    </source>
</reference>
<feature type="signal peptide" evidence="1">
    <location>
        <begin position="1"/>
        <end position="18"/>
    </location>
</feature>
<sequence length="103" mass="11646">MLVEFLFAILERLGFVVTEVDQSLYIFRSEEAVIAIWIHVDNGVITLNSPEAVSEFKCALCMELEIKWSDQLQTIVSLEYAFAEGEVTIAQQRLTDGILAEHP</sequence>
<comment type="caution">
    <text evidence="2">The sequence shown here is derived from an EMBL/GenBank/DDBJ whole genome shotgun (WGS) entry which is preliminary data.</text>
</comment>
<dbReference type="Proteomes" id="UP000765509">
    <property type="component" value="Unassembled WGS sequence"/>
</dbReference>
<accession>A0A9Q3DLS9</accession>
<evidence type="ECO:0000313" key="3">
    <source>
        <dbReference type="Proteomes" id="UP000765509"/>
    </source>
</evidence>
<dbReference type="OrthoDB" id="1296566at2759"/>
<evidence type="ECO:0000313" key="2">
    <source>
        <dbReference type="EMBL" id="MBW0504367.1"/>
    </source>
</evidence>
<name>A0A9Q3DLS9_9BASI</name>
<evidence type="ECO:0000256" key="1">
    <source>
        <dbReference type="SAM" id="SignalP"/>
    </source>
</evidence>